<gene>
    <name evidence="2" type="ORF">E8E13_001514</name>
</gene>
<proteinExistence type="predicted"/>
<evidence type="ECO:0000313" key="3">
    <source>
        <dbReference type="Proteomes" id="UP000801428"/>
    </source>
</evidence>
<name>A0A9P4T6N4_CURKU</name>
<dbReference type="AlphaFoldDB" id="A0A9P4T6N4"/>
<evidence type="ECO:0000256" key="1">
    <source>
        <dbReference type="SAM" id="MobiDB-lite"/>
    </source>
</evidence>
<sequence>MVAGQEDSETAPDGIENGDVEPMDLDFAQSTIRDFWKRIREGQDLGRGEAREVFMTPKAEGKREIEDAT</sequence>
<dbReference type="Proteomes" id="UP000801428">
    <property type="component" value="Unassembled WGS sequence"/>
</dbReference>
<dbReference type="OrthoDB" id="1854899at2759"/>
<reference evidence="2" key="1">
    <citation type="submission" date="2019-04" db="EMBL/GenBank/DDBJ databases">
        <title>Sequencing of skin fungus with MAO and IRED activity.</title>
        <authorList>
            <person name="Marsaioli A.J."/>
            <person name="Bonatto J.M.C."/>
            <person name="Reis Junior O."/>
        </authorList>
    </citation>
    <scope>NUCLEOTIDE SEQUENCE</scope>
    <source>
        <strain evidence="2">30M1</strain>
    </source>
</reference>
<evidence type="ECO:0000313" key="2">
    <source>
        <dbReference type="EMBL" id="KAF2995516.1"/>
    </source>
</evidence>
<feature type="region of interest" description="Disordered" evidence="1">
    <location>
        <begin position="1"/>
        <end position="22"/>
    </location>
</feature>
<comment type="caution">
    <text evidence="2">The sequence shown here is derived from an EMBL/GenBank/DDBJ whole genome shotgun (WGS) entry which is preliminary data.</text>
</comment>
<protein>
    <submittedName>
        <fullName evidence="2">Uncharacterized protein</fullName>
    </submittedName>
</protein>
<accession>A0A9P4T6N4</accession>
<keyword evidence="3" id="KW-1185">Reference proteome</keyword>
<organism evidence="2 3">
    <name type="scientific">Curvularia kusanoi</name>
    <name type="common">Cochliobolus kusanoi</name>
    <dbReference type="NCBI Taxonomy" id="90978"/>
    <lineage>
        <taxon>Eukaryota</taxon>
        <taxon>Fungi</taxon>
        <taxon>Dikarya</taxon>
        <taxon>Ascomycota</taxon>
        <taxon>Pezizomycotina</taxon>
        <taxon>Dothideomycetes</taxon>
        <taxon>Pleosporomycetidae</taxon>
        <taxon>Pleosporales</taxon>
        <taxon>Pleosporineae</taxon>
        <taxon>Pleosporaceae</taxon>
        <taxon>Curvularia</taxon>
    </lineage>
</organism>
<dbReference type="EMBL" id="SWKU01000032">
    <property type="protein sequence ID" value="KAF2995516.1"/>
    <property type="molecule type" value="Genomic_DNA"/>
</dbReference>